<evidence type="ECO:0000313" key="3">
    <source>
        <dbReference type="WBParaSite" id="Csp11.Scaffold629.g15829.t1"/>
    </source>
</evidence>
<name>A0A1I7U856_9PELO</name>
<accession>A0A1I7U856</accession>
<feature type="transmembrane region" description="Helical" evidence="1">
    <location>
        <begin position="55"/>
        <end position="78"/>
    </location>
</feature>
<feature type="transmembrane region" description="Helical" evidence="1">
    <location>
        <begin position="142"/>
        <end position="166"/>
    </location>
</feature>
<organism evidence="2 3">
    <name type="scientific">Caenorhabditis tropicalis</name>
    <dbReference type="NCBI Taxonomy" id="1561998"/>
    <lineage>
        <taxon>Eukaryota</taxon>
        <taxon>Metazoa</taxon>
        <taxon>Ecdysozoa</taxon>
        <taxon>Nematoda</taxon>
        <taxon>Chromadorea</taxon>
        <taxon>Rhabditida</taxon>
        <taxon>Rhabditina</taxon>
        <taxon>Rhabditomorpha</taxon>
        <taxon>Rhabditoidea</taxon>
        <taxon>Rhabditidae</taxon>
        <taxon>Peloderinae</taxon>
        <taxon>Caenorhabditis</taxon>
    </lineage>
</organism>
<dbReference type="AlphaFoldDB" id="A0A1I7U856"/>
<sequence>MFLNSTVIDFSKWLTISRVIASVGFYSTLVSVAIFLVLTVFYVRTNYDNYKRYMIVFSLLGFCLAAIEAAVNPVFHSYNAGFVMFSLAHPFNASTEFAFTLLLIYTGFYAATISFLTAQFLYRYLAIVHPQLIPVFFGGWKIVIWISYACYFGVQWALGVIIFAALDDFSIDYMQNEIFEYYGKRIEEIAMCAVVAYDKNHFLRWFNFMCILNMTLIMVHFENSLKSSMKLFQMIQYGLIMTFGWRMSVTIRNAVSQLSPSMIRLHTQFFKVLVLQILVPTVTLFMPVFVLMYTPFFNLQLRFPSGVMLSAFSFFPAMDALIVMYILTDYRVAVKRIFEGITNTVNGSMRISNVANSTQLSRWTT</sequence>
<reference evidence="3" key="1">
    <citation type="submission" date="2016-11" db="UniProtKB">
        <authorList>
            <consortium name="WormBaseParasite"/>
        </authorList>
    </citation>
    <scope>IDENTIFICATION</scope>
</reference>
<dbReference type="InterPro" id="IPR019428">
    <property type="entry name" value="7TM_GPCR_serpentine_rcpt_Str"/>
</dbReference>
<keyword evidence="1" id="KW-0472">Membrane</keyword>
<feature type="transmembrane region" description="Helical" evidence="1">
    <location>
        <begin position="202"/>
        <end position="221"/>
    </location>
</feature>
<keyword evidence="2" id="KW-1185">Reference proteome</keyword>
<dbReference type="WBParaSite" id="Csp11.Scaffold629.g15829.t1">
    <property type="protein sequence ID" value="Csp11.Scaffold629.g15829.t1"/>
    <property type="gene ID" value="Csp11.Scaffold629.g15829"/>
</dbReference>
<evidence type="ECO:0000256" key="1">
    <source>
        <dbReference type="SAM" id="Phobius"/>
    </source>
</evidence>
<dbReference type="Pfam" id="PF10326">
    <property type="entry name" value="7TM_GPCR_Str"/>
    <property type="match status" value="1"/>
</dbReference>
<feature type="transmembrane region" description="Helical" evidence="1">
    <location>
        <begin position="306"/>
        <end position="327"/>
    </location>
</feature>
<dbReference type="Proteomes" id="UP000095282">
    <property type="component" value="Unplaced"/>
</dbReference>
<dbReference type="STRING" id="1561998.A0A1I7U856"/>
<protein>
    <submittedName>
        <fullName evidence="3">Serpentine receptor class gamma</fullName>
    </submittedName>
</protein>
<feature type="transmembrane region" description="Helical" evidence="1">
    <location>
        <begin position="20"/>
        <end position="43"/>
    </location>
</feature>
<keyword evidence="1" id="KW-0812">Transmembrane</keyword>
<evidence type="ECO:0000313" key="2">
    <source>
        <dbReference type="Proteomes" id="UP000095282"/>
    </source>
</evidence>
<proteinExistence type="predicted"/>
<dbReference type="SUPFAM" id="SSF81321">
    <property type="entry name" value="Family A G protein-coupled receptor-like"/>
    <property type="match status" value="1"/>
</dbReference>
<dbReference type="PANTHER" id="PTHR46000">
    <property type="entry name" value="SEVEN TM RECEPTOR-RELATED"/>
    <property type="match status" value="1"/>
</dbReference>
<feature type="transmembrane region" description="Helical" evidence="1">
    <location>
        <begin position="98"/>
        <end position="122"/>
    </location>
</feature>
<dbReference type="PANTHER" id="PTHR46000:SF11">
    <property type="entry name" value="SEVEN TM RECEPTOR"/>
    <property type="match status" value="1"/>
</dbReference>
<feature type="transmembrane region" description="Helical" evidence="1">
    <location>
        <begin position="272"/>
        <end position="294"/>
    </location>
</feature>
<keyword evidence="1" id="KW-1133">Transmembrane helix</keyword>